<dbReference type="OrthoDB" id="7055830at2"/>
<evidence type="ECO:0000313" key="2">
    <source>
        <dbReference type="Proteomes" id="UP000295341"/>
    </source>
</evidence>
<sequence>MKKTKLKPAEALLEAHVAFVVEQLRGAQLQPLLESLLDQALADAADLKLEQMVTRDMIKATARTYAIELDLQGGIPELIGDIARALHAHPVHERTRLADLISQRRFEDLLDHVLALKSIRRRLVGEVIASPLYERIASALLYNGIRDYLARSTIPAGIPGARSALKLGRAVVKRATAGFEDAIEDGLKQHIGRSVGSVSQKTAQSLLDGEHDEALREVALDSWKRLRELRIGELREDLSALDVEELFVTLYECWKELRGTDFIAQMIGTGIDTFFDKYGASSLSDLLEDLGIDRDLMLVEALRFGPHVLAQLHAAGKLEPAARRLLEPFYRSGKVEKILAAT</sequence>
<proteinExistence type="predicted"/>
<keyword evidence="2" id="KW-1185">Reference proteome</keyword>
<comment type="caution">
    <text evidence="1">The sequence shown here is derived from an EMBL/GenBank/DDBJ whole genome shotgun (WGS) entry which is preliminary data.</text>
</comment>
<dbReference type="EMBL" id="SOBT01000009">
    <property type="protein sequence ID" value="TDU28633.1"/>
    <property type="molecule type" value="Genomic_DNA"/>
</dbReference>
<dbReference type="Proteomes" id="UP000295341">
    <property type="component" value="Unassembled WGS sequence"/>
</dbReference>
<protein>
    <submittedName>
        <fullName evidence="1">Uncharacterized protein</fullName>
    </submittedName>
</protein>
<reference evidence="1 2" key="1">
    <citation type="submission" date="2019-03" db="EMBL/GenBank/DDBJ databases">
        <title>Genomic Encyclopedia of Type Strains, Phase IV (KMG-IV): sequencing the most valuable type-strain genomes for metagenomic binning, comparative biology and taxonomic classification.</title>
        <authorList>
            <person name="Goeker M."/>
        </authorList>
    </citation>
    <scope>NUCLEOTIDE SEQUENCE [LARGE SCALE GENOMIC DNA]</scope>
    <source>
        <strain evidence="1 2">DSM 26377</strain>
    </source>
</reference>
<gene>
    <name evidence="1" type="ORF">DFR24_3008</name>
</gene>
<organism evidence="1 2">
    <name type="scientific">Panacagrimonas perspica</name>
    <dbReference type="NCBI Taxonomy" id="381431"/>
    <lineage>
        <taxon>Bacteria</taxon>
        <taxon>Pseudomonadati</taxon>
        <taxon>Pseudomonadota</taxon>
        <taxon>Gammaproteobacteria</taxon>
        <taxon>Nevskiales</taxon>
        <taxon>Nevskiaceae</taxon>
        <taxon>Panacagrimonas</taxon>
    </lineage>
</organism>
<evidence type="ECO:0000313" key="1">
    <source>
        <dbReference type="EMBL" id="TDU28633.1"/>
    </source>
</evidence>
<accession>A0A4S3K9I3</accession>
<dbReference type="AlphaFoldDB" id="A0A4S3K9I3"/>
<dbReference type="RefSeq" id="WP_133882166.1">
    <property type="nucleotide sequence ID" value="NZ_MWIN01000002.1"/>
</dbReference>
<name>A0A4S3K9I3_9GAMM</name>